<evidence type="ECO:0000313" key="3">
    <source>
        <dbReference type="EMBL" id="CAF2073688.1"/>
    </source>
</evidence>
<dbReference type="InterPro" id="IPR005097">
    <property type="entry name" value="Sacchrp_dh_NADP-bd"/>
</dbReference>
<dbReference type="EMBL" id="CAJNRG010005225">
    <property type="protein sequence ID" value="CAF2073688.1"/>
    <property type="molecule type" value="Genomic_DNA"/>
</dbReference>
<dbReference type="InterPro" id="IPR032095">
    <property type="entry name" value="Sacchrp_dh-like_C"/>
</dbReference>
<evidence type="ECO:0000259" key="2">
    <source>
        <dbReference type="Pfam" id="PF16653"/>
    </source>
</evidence>
<dbReference type="InterPro" id="IPR036291">
    <property type="entry name" value="NAD(P)-bd_dom_sf"/>
</dbReference>
<gene>
    <name evidence="3" type="ORF">XDN619_LOCUS13100</name>
</gene>
<dbReference type="SUPFAM" id="SSF51735">
    <property type="entry name" value="NAD(P)-binding Rossmann-fold domains"/>
    <property type="match status" value="1"/>
</dbReference>
<dbReference type="Pfam" id="PF03435">
    <property type="entry name" value="Sacchrp_dh_NADP"/>
    <property type="match status" value="1"/>
</dbReference>
<protein>
    <recommendedName>
        <fullName evidence="5">Homospermidine synthase</fullName>
    </recommendedName>
</protein>
<dbReference type="Pfam" id="PF16653">
    <property type="entry name" value="Sacchrp_dh_C"/>
    <property type="match status" value="1"/>
</dbReference>
<feature type="domain" description="Saccharopine dehydrogenase NADP binding" evidence="1">
    <location>
        <begin position="40"/>
        <end position="144"/>
    </location>
</feature>
<dbReference type="AlphaFoldDB" id="A0A816RMI9"/>
<name>A0A816RMI9_9BILA</name>
<evidence type="ECO:0008006" key="5">
    <source>
        <dbReference type="Google" id="ProtNLM"/>
    </source>
</evidence>
<comment type="caution">
    <text evidence="3">The sequence shown here is derived from an EMBL/GenBank/DDBJ whole genome shotgun (WGS) entry which is preliminary data.</text>
</comment>
<accession>A0A816RMI9</accession>
<sequence length="539" mass="60756">MLNMTDMIEKPLLPCRVVDYQLLVNGTDDQLTKPNNGRRILILGCGSVGRCALPLLRQLLIGDLTPRSITVLDCAIPSPATLAWLKSANIVFEHKCIEEDSYEDLLSNYLSTGDLLLDLVFNVSTQALVRWCHKNRILYVNTTVDVWFLTAKSSNLFDTYPFELFEWHEELLEIQDQLRQQYGLKAPTAIVEHGANPGLVSHFVKRGLQDMAQHVLHNGMITDGSRKQNIENALATKDHAQLAHLLGIKTIHISERDSQVTNIPRKQNEIVNTWSTISLCEESACYAQFAWGTHEQQMPEGAIVHDQSTQKWPPRRLCVPKKGMNVWVRSWVPSGSILGMAIPHPEPFSIADYLTVREDKSDKLLYQPSVYFVYLPCDSAVCSLHEWRMQGYPPLTAERIICDDIEFGADELGVLLLGGHEIPAWWTGSVLDIDETRRLVEGQSATTLQVAISAVAAVIYALRHPEQGVCFPEQINTENILDTAIPFLGTWVSRSVDWPVTSTTSNNISERTMIAMNGEDKDHNSQWQFNAYRADFSIF</sequence>
<dbReference type="Proteomes" id="UP000663887">
    <property type="component" value="Unassembled WGS sequence"/>
</dbReference>
<dbReference type="Gene3D" id="3.30.360.30">
    <property type="entry name" value="homospermidine synthase like"/>
    <property type="match status" value="1"/>
</dbReference>
<feature type="domain" description="Saccharopine dehydrogenase-like C-terminal" evidence="2">
    <location>
        <begin position="194"/>
        <end position="483"/>
    </location>
</feature>
<dbReference type="Gene3D" id="3.40.50.720">
    <property type="entry name" value="NAD(P)-binding Rossmann-like Domain"/>
    <property type="match status" value="1"/>
</dbReference>
<evidence type="ECO:0000259" key="1">
    <source>
        <dbReference type="Pfam" id="PF03435"/>
    </source>
</evidence>
<proteinExistence type="predicted"/>
<dbReference type="InterPro" id="IPR023181">
    <property type="entry name" value="Homospermid_syn-like_C"/>
</dbReference>
<organism evidence="3 4">
    <name type="scientific">Rotaria magnacalcarata</name>
    <dbReference type="NCBI Taxonomy" id="392030"/>
    <lineage>
        <taxon>Eukaryota</taxon>
        <taxon>Metazoa</taxon>
        <taxon>Spiralia</taxon>
        <taxon>Gnathifera</taxon>
        <taxon>Rotifera</taxon>
        <taxon>Eurotatoria</taxon>
        <taxon>Bdelloidea</taxon>
        <taxon>Philodinida</taxon>
        <taxon>Philodinidae</taxon>
        <taxon>Rotaria</taxon>
    </lineage>
</organism>
<reference evidence="3" key="1">
    <citation type="submission" date="2021-02" db="EMBL/GenBank/DDBJ databases">
        <authorList>
            <person name="Nowell W R."/>
        </authorList>
    </citation>
    <scope>NUCLEOTIDE SEQUENCE</scope>
</reference>
<evidence type="ECO:0000313" key="4">
    <source>
        <dbReference type="Proteomes" id="UP000663887"/>
    </source>
</evidence>